<keyword evidence="3" id="KW-0812">Transmembrane</keyword>
<evidence type="ECO:0000259" key="4">
    <source>
        <dbReference type="Pfam" id="PF03816"/>
    </source>
</evidence>
<reference evidence="5" key="1">
    <citation type="submission" date="2023-06" db="EMBL/GenBank/DDBJ databases">
        <title>Sysu t00192.</title>
        <authorList>
            <person name="Gao L."/>
            <person name="Fang B.-Z."/>
            <person name="Li W.-J."/>
        </authorList>
    </citation>
    <scope>NUCLEOTIDE SEQUENCE</scope>
    <source>
        <strain evidence="5">SYSU T00192</strain>
    </source>
</reference>
<sequence length="404" mass="43048">MVDSEAVQPRHAHARRWPRAALAAASAAAAVLGFVLVYAGTVVGQVDATLGSNARDVDDLVGDRPERPTDQDEGEALNILLMGSDVRTGSNGTVGGGADIGGMRNDTTMLVHLSADRSRVEVVSIPRDAQVEIPECSYEDGTTVAGGYGDFNIAFANGGAHGDAGEAAACTIKTVEQMSGVRIDHYAVVDFQGFIDMVDALGGVPMCIPQRIVSDKAHLELDAGPQVLDGETALAYARLRTAEEGDVSGSDLQRITRQQQLLEQVAATVFSKNLLTDTDELTRFLRAAAESLTMDPELADTTYLVGLAFSVRNLTTDDIQFVTVPWAYTEDLLNVEIQPEAEDMWDDIRNDRAISVTTTGDASSAWDDGKKKDTDSSSPVPSSSAKSSDSTSDTTTEDLLQECR</sequence>
<feature type="compositionally biased region" description="Low complexity" evidence="2">
    <location>
        <begin position="376"/>
        <end position="394"/>
    </location>
</feature>
<comment type="similarity">
    <text evidence="1">Belongs to the LytR/CpsA/Psr (LCP) family.</text>
</comment>
<proteinExistence type="inferred from homology"/>
<dbReference type="InterPro" id="IPR050922">
    <property type="entry name" value="LytR/CpsA/Psr_CW_biosynth"/>
</dbReference>
<dbReference type="Pfam" id="PF03816">
    <property type="entry name" value="LytR_cpsA_psr"/>
    <property type="match status" value="1"/>
</dbReference>
<feature type="compositionally biased region" description="Acidic residues" evidence="2">
    <location>
        <begin position="395"/>
        <end position="404"/>
    </location>
</feature>
<evidence type="ECO:0000256" key="3">
    <source>
        <dbReference type="SAM" id="Phobius"/>
    </source>
</evidence>
<keyword evidence="3" id="KW-0472">Membrane</keyword>
<accession>A0ABT8G700</accession>
<keyword evidence="6" id="KW-1185">Reference proteome</keyword>
<feature type="region of interest" description="Disordered" evidence="2">
    <location>
        <begin position="55"/>
        <end position="74"/>
    </location>
</feature>
<evidence type="ECO:0000256" key="1">
    <source>
        <dbReference type="ARBA" id="ARBA00006068"/>
    </source>
</evidence>
<dbReference type="Proteomes" id="UP001172728">
    <property type="component" value="Unassembled WGS sequence"/>
</dbReference>
<comment type="caution">
    <text evidence="5">The sequence shown here is derived from an EMBL/GenBank/DDBJ whole genome shotgun (WGS) entry which is preliminary data.</text>
</comment>
<dbReference type="InterPro" id="IPR004474">
    <property type="entry name" value="LytR_CpsA_psr"/>
</dbReference>
<protein>
    <submittedName>
        <fullName evidence="5">LCP family protein</fullName>
    </submittedName>
</protein>
<keyword evidence="3" id="KW-1133">Transmembrane helix</keyword>
<dbReference type="NCBIfam" id="TIGR00350">
    <property type="entry name" value="lytR_cpsA_psr"/>
    <property type="match status" value="1"/>
</dbReference>
<gene>
    <name evidence="5" type="ORF">QQX09_03485</name>
</gene>
<dbReference type="PANTHER" id="PTHR33392">
    <property type="entry name" value="POLYISOPRENYL-TEICHOIC ACID--PEPTIDOGLYCAN TEICHOIC ACID TRANSFERASE TAGU"/>
    <property type="match status" value="1"/>
</dbReference>
<feature type="domain" description="Cell envelope-related transcriptional attenuator" evidence="4">
    <location>
        <begin position="104"/>
        <end position="268"/>
    </location>
</feature>
<dbReference type="Gene3D" id="3.40.630.190">
    <property type="entry name" value="LCP protein"/>
    <property type="match status" value="1"/>
</dbReference>
<dbReference type="EMBL" id="JAUHPW010000002">
    <property type="protein sequence ID" value="MDN4474916.1"/>
    <property type="molecule type" value="Genomic_DNA"/>
</dbReference>
<feature type="compositionally biased region" description="Basic and acidic residues" evidence="2">
    <location>
        <begin position="55"/>
        <end position="70"/>
    </location>
</feature>
<feature type="region of interest" description="Disordered" evidence="2">
    <location>
        <begin position="358"/>
        <end position="404"/>
    </location>
</feature>
<organism evidence="5 6">
    <name type="scientific">Demequina litoralis</name>
    <dbReference type="NCBI Taxonomy" id="3051660"/>
    <lineage>
        <taxon>Bacteria</taxon>
        <taxon>Bacillati</taxon>
        <taxon>Actinomycetota</taxon>
        <taxon>Actinomycetes</taxon>
        <taxon>Micrococcales</taxon>
        <taxon>Demequinaceae</taxon>
        <taxon>Demequina</taxon>
    </lineage>
</organism>
<evidence type="ECO:0000313" key="6">
    <source>
        <dbReference type="Proteomes" id="UP001172728"/>
    </source>
</evidence>
<dbReference type="PANTHER" id="PTHR33392:SF6">
    <property type="entry name" value="POLYISOPRENYL-TEICHOIC ACID--PEPTIDOGLYCAN TEICHOIC ACID TRANSFERASE TAGU"/>
    <property type="match status" value="1"/>
</dbReference>
<name>A0ABT8G700_9MICO</name>
<dbReference type="RefSeq" id="WP_301131345.1">
    <property type="nucleotide sequence ID" value="NZ_JAUHPW010000002.1"/>
</dbReference>
<evidence type="ECO:0000256" key="2">
    <source>
        <dbReference type="SAM" id="MobiDB-lite"/>
    </source>
</evidence>
<evidence type="ECO:0000313" key="5">
    <source>
        <dbReference type="EMBL" id="MDN4474916.1"/>
    </source>
</evidence>
<feature type="transmembrane region" description="Helical" evidence="3">
    <location>
        <begin position="20"/>
        <end position="40"/>
    </location>
</feature>